<dbReference type="AlphaFoldDB" id="A0A9N8VJ71"/>
<evidence type="ECO:0000313" key="2">
    <source>
        <dbReference type="Proteomes" id="UP000789759"/>
    </source>
</evidence>
<reference evidence="1" key="1">
    <citation type="submission" date="2021-06" db="EMBL/GenBank/DDBJ databases">
        <authorList>
            <person name="Kallberg Y."/>
            <person name="Tangrot J."/>
            <person name="Rosling A."/>
        </authorList>
    </citation>
    <scope>NUCLEOTIDE SEQUENCE</scope>
    <source>
        <strain evidence="1">FL966</strain>
    </source>
</reference>
<dbReference type="Proteomes" id="UP000789759">
    <property type="component" value="Unassembled WGS sequence"/>
</dbReference>
<keyword evidence="2" id="KW-1185">Reference proteome</keyword>
<gene>
    <name evidence="1" type="ORF">CPELLU_LOCUS459</name>
</gene>
<accession>A0A9N8VJ71</accession>
<sequence>MLTNIEKYVVQRQMDSETIYSLLKYDYSKHSLYKYIIKVERRKHIMDC</sequence>
<proteinExistence type="predicted"/>
<dbReference type="EMBL" id="CAJVQA010000130">
    <property type="protein sequence ID" value="CAG8457450.1"/>
    <property type="molecule type" value="Genomic_DNA"/>
</dbReference>
<protein>
    <submittedName>
        <fullName evidence="1">22223_t:CDS:1</fullName>
    </submittedName>
</protein>
<comment type="caution">
    <text evidence="1">The sequence shown here is derived from an EMBL/GenBank/DDBJ whole genome shotgun (WGS) entry which is preliminary data.</text>
</comment>
<organism evidence="1 2">
    <name type="scientific">Cetraspora pellucida</name>
    <dbReference type="NCBI Taxonomy" id="1433469"/>
    <lineage>
        <taxon>Eukaryota</taxon>
        <taxon>Fungi</taxon>
        <taxon>Fungi incertae sedis</taxon>
        <taxon>Mucoromycota</taxon>
        <taxon>Glomeromycotina</taxon>
        <taxon>Glomeromycetes</taxon>
        <taxon>Diversisporales</taxon>
        <taxon>Gigasporaceae</taxon>
        <taxon>Cetraspora</taxon>
    </lineage>
</organism>
<name>A0A9N8VJ71_9GLOM</name>
<evidence type="ECO:0000313" key="1">
    <source>
        <dbReference type="EMBL" id="CAG8457450.1"/>
    </source>
</evidence>